<name>A0ABT0ZV51_9PSEU</name>
<dbReference type="InterPro" id="IPR011055">
    <property type="entry name" value="Dup_hybrid_motif"/>
</dbReference>
<protein>
    <submittedName>
        <fullName evidence="2">M23 family metallopeptidase</fullName>
    </submittedName>
</protein>
<dbReference type="InterPro" id="IPR016047">
    <property type="entry name" value="M23ase_b-sheet_dom"/>
</dbReference>
<comment type="caution">
    <text evidence="2">The sequence shown here is derived from an EMBL/GenBank/DDBJ whole genome shotgun (WGS) entry which is preliminary data.</text>
</comment>
<feature type="domain" description="M23ase beta-sheet core" evidence="1">
    <location>
        <begin position="3"/>
        <end position="46"/>
    </location>
</feature>
<dbReference type="Proteomes" id="UP001165283">
    <property type="component" value="Unassembled WGS sequence"/>
</dbReference>
<sequence length="89" mass="9330">MLLAHLRAGTVRVREGEAVAVGQELGECGNSGNSTQPHVHVQVMDAADARVAQGLPMAFRGYRGWSRSGGPPDAVEVGIPDEAQVVEPL</sequence>
<dbReference type="CDD" id="cd12797">
    <property type="entry name" value="M23_peptidase"/>
    <property type="match status" value="1"/>
</dbReference>
<evidence type="ECO:0000313" key="2">
    <source>
        <dbReference type="EMBL" id="MCO1654554.1"/>
    </source>
</evidence>
<accession>A0ABT0ZV51</accession>
<proteinExistence type="predicted"/>
<keyword evidence="3" id="KW-1185">Reference proteome</keyword>
<dbReference type="RefSeq" id="WP_252436172.1">
    <property type="nucleotide sequence ID" value="NZ_JAGSOV010000011.1"/>
</dbReference>
<dbReference type="SUPFAM" id="SSF51261">
    <property type="entry name" value="Duplicated hybrid motif"/>
    <property type="match status" value="1"/>
</dbReference>
<organism evidence="2 3">
    <name type="scientific">Pseudonocardia humida</name>
    <dbReference type="NCBI Taxonomy" id="2800819"/>
    <lineage>
        <taxon>Bacteria</taxon>
        <taxon>Bacillati</taxon>
        <taxon>Actinomycetota</taxon>
        <taxon>Actinomycetes</taxon>
        <taxon>Pseudonocardiales</taxon>
        <taxon>Pseudonocardiaceae</taxon>
        <taxon>Pseudonocardia</taxon>
    </lineage>
</organism>
<dbReference type="Pfam" id="PF01551">
    <property type="entry name" value="Peptidase_M23"/>
    <property type="match status" value="1"/>
</dbReference>
<evidence type="ECO:0000313" key="3">
    <source>
        <dbReference type="Proteomes" id="UP001165283"/>
    </source>
</evidence>
<evidence type="ECO:0000259" key="1">
    <source>
        <dbReference type="Pfam" id="PF01551"/>
    </source>
</evidence>
<reference evidence="2" key="1">
    <citation type="submission" date="2021-04" db="EMBL/GenBank/DDBJ databases">
        <title>Pseudonocardia sp. nov., isolated from sandy soil of mangrove forest.</title>
        <authorList>
            <person name="Zan Z."/>
            <person name="Huang R."/>
            <person name="Liu W."/>
        </authorList>
    </citation>
    <scope>NUCLEOTIDE SEQUENCE</scope>
    <source>
        <strain evidence="2">S2-4</strain>
    </source>
</reference>
<gene>
    <name evidence="2" type="ORF">KDL28_05740</name>
</gene>
<dbReference type="EMBL" id="JAGSOV010000011">
    <property type="protein sequence ID" value="MCO1654554.1"/>
    <property type="molecule type" value="Genomic_DNA"/>
</dbReference>
<dbReference type="Gene3D" id="2.70.70.10">
    <property type="entry name" value="Glucose Permease (Domain IIA)"/>
    <property type="match status" value="1"/>
</dbReference>